<keyword evidence="5" id="KW-0012">Acyltransferase</keyword>
<dbReference type="Gene3D" id="2.40.440.10">
    <property type="entry name" value="L,D-transpeptidase catalytic domain-like"/>
    <property type="match status" value="1"/>
</dbReference>
<feature type="domain" description="L,D-TPase catalytic" evidence="10">
    <location>
        <begin position="238"/>
        <end position="373"/>
    </location>
</feature>
<dbReference type="Proteomes" id="UP001501237">
    <property type="component" value="Unassembled WGS sequence"/>
</dbReference>
<evidence type="ECO:0000256" key="3">
    <source>
        <dbReference type="ARBA" id="ARBA00022960"/>
    </source>
</evidence>
<dbReference type="PANTHER" id="PTHR30582:SF2">
    <property type="entry name" value="L,D-TRANSPEPTIDASE YCIB-RELATED"/>
    <property type="match status" value="1"/>
</dbReference>
<sequence>MTHRKTAALTGAALLLTAACSTSKGGDDPGTNEQAKPEASAPQLTISPADGTGKVKPESKITVTAANGSIETVKVTVGGRKVPGEMSADKASWKSAWTLKPGATYKVEATAANPENKSTTASSTFKTLKAAATFGILDITPSAGEKVGVGMPITVTFDREITDRKSVERALEVRSDKAATGAWYWTAGNQAIFRTKNGKYWAANQNVRLIAHLTGAKAAKGVYGTADKSLKFKIGDSHISVVDTKKKHITVRINGKKKKYIPISAGKGGRFVGGVDTYLTTSGVHLTMQKYLVETMTSAWMGVDPKDKKNGGYEEKIPYAVRISDSGEYVHSMASRVWGMGRYNLSHGCVNAPPAFAQWFYGIFQRGDVVTVTGTKRKLAWNNGWSFYQMPWKEWVKGGALDREISTGPAADEEASPSPAPSTPASPSVSPSAPVSPSTPVSSTPSVSAS</sequence>
<dbReference type="Pfam" id="PF17964">
    <property type="entry name" value="Big_10"/>
    <property type="match status" value="1"/>
</dbReference>
<dbReference type="RefSeq" id="WP_344825763.1">
    <property type="nucleotide sequence ID" value="NZ_BAAAUV010000005.1"/>
</dbReference>
<protein>
    <submittedName>
        <fullName evidence="11">Ig-like domain-containing protein</fullName>
    </submittedName>
</protein>
<name>A0ABP6Q9P9_9ACTN</name>
<dbReference type="InterPro" id="IPR041280">
    <property type="entry name" value="Big_10"/>
</dbReference>
<dbReference type="Gene3D" id="2.60.40.3780">
    <property type="match status" value="1"/>
</dbReference>
<dbReference type="InterPro" id="IPR005490">
    <property type="entry name" value="LD_TPept_cat_dom"/>
</dbReference>
<dbReference type="PROSITE" id="PS52029">
    <property type="entry name" value="LD_TPASE"/>
    <property type="match status" value="1"/>
</dbReference>
<evidence type="ECO:0000256" key="7">
    <source>
        <dbReference type="PROSITE-ProRule" id="PRU01373"/>
    </source>
</evidence>
<organism evidence="11 12">
    <name type="scientific">Actinocorallia longicatena</name>
    <dbReference type="NCBI Taxonomy" id="111803"/>
    <lineage>
        <taxon>Bacteria</taxon>
        <taxon>Bacillati</taxon>
        <taxon>Actinomycetota</taxon>
        <taxon>Actinomycetes</taxon>
        <taxon>Streptosporangiales</taxon>
        <taxon>Thermomonosporaceae</taxon>
        <taxon>Actinocorallia</taxon>
    </lineage>
</organism>
<dbReference type="Gene3D" id="2.60.40.3710">
    <property type="match status" value="1"/>
</dbReference>
<reference evidence="12" key="1">
    <citation type="journal article" date="2019" name="Int. J. Syst. Evol. Microbiol.">
        <title>The Global Catalogue of Microorganisms (GCM) 10K type strain sequencing project: providing services to taxonomists for standard genome sequencing and annotation.</title>
        <authorList>
            <consortium name="The Broad Institute Genomics Platform"/>
            <consortium name="The Broad Institute Genome Sequencing Center for Infectious Disease"/>
            <person name="Wu L."/>
            <person name="Ma J."/>
        </authorList>
    </citation>
    <scope>NUCLEOTIDE SEQUENCE [LARGE SCALE GENOMIC DNA]</scope>
    <source>
        <strain evidence="12">JCM 9377</strain>
    </source>
</reference>
<dbReference type="Pfam" id="PF03734">
    <property type="entry name" value="YkuD"/>
    <property type="match status" value="1"/>
</dbReference>
<dbReference type="SUPFAM" id="SSF141523">
    <property type="entry name" value="L,D-transpeptidase catalytic domain-like"/>
    <property type="match status" value="1"/>
</dbReference>
<feature type="region of interest" description="Disordered" evidence="8">
    <location>
        <begin position="403"/>
        <end position="450"/>
    </location>
</feature>
<dbReference type="InterPro" id="IPR050979">
    <property type="entry name" value="LD-transpeptidase"/>
</dbReference>
<accession>A0ABP6Q9P9</accession>
<evidence type="ECO:0000256" key="1">
    <source>
        <dbReference type="ARBA" id="ARBA00004752"/>
    </source>
</evidence>
<evidence type="ECO:0000256" key="4">
    <source>
        <dbReference type="ARBA" id="ARBA00022984"/>
    </source>
</evidence>
<feature type="active site" description="Proton donor/acceptor" evidence="7">
    <location>
        <position position="331"/>
    </location>
</feature>
<dbReference type="PROSITE" id="PS51257">
    <property type="entry name" value="PROKAR_LIPOPROTEIN"/>
    <property type="match status" value="1"/>
</dbReference>
<feature type="region of interest" description="Disordered" evidence="8">
    <location>
        <begin position="22"/>
        <end position="57"/>
    </location>
</feature>
<evidence type="ECO:0000256" key="8">
    <source>
        <dbReference type="SAM" id="MobiDB-lite"/>
    </source>
</evidence>
<proteinExistence type="predicted"/>
<dbReference type="EMBL" id="BAAAUV010000005">
    <property type="protein sequence ID" value="GAA3206580.1"/>
    <property type="molecule type" value="Genomic_DNA"/>
</dbReference>
<feature type="signal peptide" evidence="9">
    <location>
        <begin position="1"/>
        <end position="23"/>
    </location>
</feature>
<evidence type="ECO:0000256" key="9">
    <source>
        <dbReference type="SAM" id="SignalP"/>
    </source>
</evidence>
<evidence type="ECO:0000259" key="10">
    <source>
        <dbReference type="PROSITE" id="PS52029"/>
    </source>
</evidence>
<evidence type="ECO:0000256" key="6">
    <source>
        <dbReference type="ARBA" id="ARBA00023316"/>
    </source>
</evidence>
<keyword evidence="6 7" id="KW-0961">Cell wall biogenesis/degradation</keyword>
<comment type="caution">
    <text evidence="11">The sequence shown here is derived from an EMBL/GenBank/DDBJ whole genome shotgun (WGS) entry which is preliminary data.</text>
</comment>
<gene>
    <name evidence="11" type="ORF">GCM10010468_22120</name>
</gene>
<keyword evidence="9" id="KW-0732">Signal</keyword>
<dbReference type="CDD" id="cd16913">
    <property type="entry name" value="YkuD_like"/>
    <property type="match status" value="1"/>
</dbReference>
<feature type="chain" id="PRO_5046965985" evidence="9">
    <location>
        <begin position="24"/>
        <end position="450"/>
    </location>
</feature>
<keyword evidence="3 7" id="KW-0133">Cell shape</keyword>
<dbReference type="PANTHER" id="PTHR30582">
    <property type="entry name" value="L,D-TRANSPEPTIDASE"/>
    <property type="match status" value="1"/>
</dbReference>
<feature type="compositionally biased region" description="Low complexity" evidence="8">
    <location>
        <begin position="425"/>
        <end position="450"/>
    </location>
</feature>
<dbReference type="InterPro" id="IPR038063">
    <property type="entry name" value="Transpep_catalytic_dom"/>
</dbReference>
<comment type="pathway">
    <text evidence="1 7">Cell wall biogenesis; peptidoglycan biosynthesis.</text>
</comment>
<evidence type="ECO:0000313" key="11">
    <source>
        <dbReference type="EMBL" id="GAA3206580.1"/>
    </source>
</evidence>
<keyword evidence="2" id="KW-0808">Transferase</keyword>
<evidence type="ECO:0000256" key="2">
    <source>
        <dbReference type="ARBA" id="ARBA00022679"/>
    </source>
</evidence>
<evidence type="ECO:0000256" key="5">
    <source>
        <dbReference type="ARBA" id="ARBA00023315"/>
    </source>
</evidence>
<keyword evidence="4 7" id="KW-0573">Peptidoglycan synthesis</keyword>
<feature type="active site" description="Nucleophile" evidence="7">
    <location>
        <position position="349"/>
    </location>
</feature>
<evidence type="ECO:0000313" key="12">
    <source>
        <dbReference type="Proteomes" id="UP001501237"/>
    </source>
</evidence>
<keyword evidence="12" id="KW-1185">Reference proteome</keyword>